<accession>A0A8X8I9K4</accession>
<dbReference type="Pfam" id="PF00892">
    <property type="entry name" value="EamA"/>
    <property type="match status" value="2"/>
</dbReference>
<dbReference type="EMBL" id="CP082237">
    <property type="protein sequence ID" value="QZT33275.1"/>
    <property type="molecule type" value="Genomic_DNA"/>
</dbReference>
<feature type="domain" description="EamA" evidence="8">
    <location>
        <begin position="7"/>
        <end position="138"/>
    </location>
</feature>
<evidence type="ECO:0000256" key="2">
    <source>
        <dbReference type="ARBA" id="ARBA00007362"/>
    </source>
</evidence>
<dbReference type="PANTHER" id="PTHR42920">
    <property type="entry name" value="OS03G0707200 PROTEIN-RELATED"/>
    <property type="match status" value="1"/>
</dbReference>
<feature type="transmembrane region" description="Helical" evidence="7">
    <location>
        <begin position="148"/>
        <end position="169"/>
    </location>
</feature>
<evidence type="ECO:0000256" key="3">
    <source>
        <dbReference type="ARBA" id="ARBA00022475"/>
    </source>
</evidence>
<feature type="domain" description="EamA" evidence="8">
    <location>
        <begin position="152"/>
        <end position="284"/>
    </location>
</feature>
<keyword evidence="10" id="KW-1185">Reference proteome</keyword>
<dbReference type="GO" id="GO:0005886">
    <property type="term" value="C:plasma membrane"/>
    <property type="evidence" value="ECO:0007669"/>
    <property type="project" value="UniProtKB-SubCell"/>
</dbReference>
<gene>
    <name evidence="9" type="ORF">HUR95_13410</name>
</gene>
<dbReference type="InterPro" id="IPR000620">
    <property type="entry name" value="EamA_dom"/>
</dbReference>
<organism evidence="9 10">
    <name type="scientific">Caldalkalibacillus thermarum (strain TA2.A1)</name>
    <dbReference type="NCBI Taxonomy" id="986075"/>
    <lineage>
        <taxon>Bacteria</taxon>
        <taxon>Bacillati</taxon>
        <taxon>Bacillota</taxon>
        <taxon>Bacilli</taxon>
        <taxon>Bacillales</taxon>
        <taxon>Bacillaceae</taxon>
        <taxon>Caldalkalibacillus</taxon>
    </lineage>
</organism>
<dbReference type="PANTHER" id="PTHR42920:SF5">
    <property type="entry name" value="EAMA DOMAIN-CONTAINING PROTEIN"/>
    <property type="match status" value="1"/>
</dbReference>
<keyword evidence="3" id="KW-1003">Cell membrane</keyword>
<dbReference type="InterPro" id="IPR051258">
    <property type="entry name" value="Diverse_Substrate_Transporter"/>
</dbReference>
<feature type="transmembrane region" description="Helical" evidence="7">
    <location>
        <begin position="37"/>
        <end position="55"/>
    </location>
</feature>
<dbReference type="SUPFAM" id="SSF103481">
    <property type="entry name" value="Multidrug resistance efflux transporter EmrE"/>
    <property type="match status" value="2"/>
</dbReference>
<proteinExistence type="inferred from homology"/>
<evidence type="ECO:0000313" key="10">
    <source>
        <dbReference type="Proteomes" id="UP000825179"/>
    </source>
</evidence>
<feature type="transmembrane region" description="Helical" evidence="7">
    <location>
        <begin position="181"/>
        <end position="200"/>
    </location>
</feature>
<evidence type="ECO:0000256" key="6">
    <source>
        <dbReference type="ARBA" id="ARBA00023136"/>
    </source>
</evidence>
<comment type="similarity">
    <text evidence="2">Belongs to the EamA transporter family.</text>
</comment>
<evidence type="ECO:0000256" key="7">
    <source>
        <dbReference type="SAM" id="Phobius"/>
    </source>
</evidence>
<dbReference type="AlphaFoldDB" id="A0A8X8I9K4"/>
<protein>
    <submittedName>
        <fullName evidence="9">DMT family transporter</fullName>
    </submittedName>
</protein>
<keyword evidence="5 7" id="KW-1133">Transmembrane helix</keyword>
<feature type="transmembrane region" description="Helical" evidence="7">
    <location>
        <begin position="269"/>
        <end position="287"/>
    </location>
</feature>
<dbReference type="KEGG" id="cthu:HUR95_13410"/>
<evidence type="ECO:0000313" key="9">
    <source>
        <dbReference type="EMBL" id="QZT33275.1"/>
    </source>
</evidence>
<keyword evidence="4 7" id="KW-0812">Transmembrane</keyword>
<dbReference type="InterPro" id="IPR037185">
    <property type="entry name" value="EmrE-like"/>
</dbReference>
<feature type="transmembrane region" description="Helical" evidence="7">
    <location>
        <begin position="212"/>
        <end position="236"/>
    </location>
</feature>
<evidence type="ECO:0000256" key="4">
    <source>
        <dbReference type="ARBA" id="ARBA00022692"/>
    </source>
</evidence>
<feature type="transmembrane region" description="Helical" evidence="7">
    <location>
        <begin position="243"/>
        <end position="263"/>
    </location>
</feature>
<evidence type="ECO:0000256" key="5">
    <source>
        <dbReference type="ARBA" id="ARBA00022989"/>
    </source>
</evidence>
<name>A0A8X8I9K4_CALTT</name>
<dbReference type="RefSeq" id="WP_222822652.1">
    <property type="nucleotide sequence ID" value="NZ_CP082237.1"/>
</dbReference>
<evidence type="ECO:0000259" key="8">
    <source>
        <dbReference type="Pfam" id="PF00892"/>
    </source>
</evidence>
<evidence type="ECO:0000256" key="1">
    <source>
        <dbReference type="ARBA" id="ARBA00004651"/>
    </source>
</evidence>
<keyword evidence="6 7" id="KW-0472">Membrane</keyword>
<feature type="transmembrane region" description="Helical" evidence="7">
    <location>
        <begin position="125"/>
        <end position="142"/>
    </location>
</feature>
<dbReference type="Proteomes" id="UP000825179">
    <property type="component" value="Chromosome"/>
</dbReference>
<sequence>MSRLIAGLIVFVGAAGYGVLATCVKIGYDKGFHVGEITGSQMFLGAVILWILALFKVRPWPKLAWKNTLLLMGVGTFTGLTGVFYYTSLASLPASIAIILLFQFTWIGVLYEWLFDRKKPTKETYFSLGLVLMGTILAANVIEGDFSAFNWFGLLMGLCSAFTYAGFIYASGKTSTNISPWLRSPLMITGSALAIFLIFPPTFFTSGVLGEGLWYLALIMAFFGAVLPTVCFTVGVPYIGSGLATIISSVELPVAVLMAWIVLSESVSPLQWAGVVMILAAIALGELKNLRMNQKRKKSLSSV</sequence>
<reference evidence="9 10" key="1">
    <citation type="journal article" date="2020" name="Extremophiles">
        <title>Genomic analysis of Caldalkalibacillus thermarum TA2.A1 reveals aerobic alkaliphilic metabolism and evolutionary hallmarks linking alkaliphilic bacteria and plant life.</title>
        <authorList>
            <person name="de Jong S.I."/>
            <person name="van den Broek M.A."/>
            <person name="Merkel A.Y."/>
            <person name="de la Torre Cortes P."/>
            <person name="Kalamorz F."/>
            <person name="Cook G.M."/>
            <person name="van Loosdrecht M.C.M."/>
            <person name="McMillan D.G.G."/>
        </authorList>
    </citation>
    <scope>NUCLEOTIDE SEQUENCE [LARGE SCALE GENOMIC DNA]</scope>
    <source>
        <strain evidence="9 10">TA2.A1</strain>
    </source>
</reference>
<comment type="subcellular location">
    <subcellularLocation>
        <location evidence="1">Cell membrane</location>
        <topology evidence="1">Multi-pass membrane protein</topology>
    </subcellularLocation>
</comment>
<feature type="transmembrane region" description="Helical" evidence="7">
    <location>
        <begin position="92"/>
        <end position="113"/>
    </location>
</feature>
<feature type="transmembrane region" description="Helical" evidence="7">
    <location>
        <begin position="67"/>
        <end position="86"/>
    </location>
</feature>